<sequence length="309" mass="36295">MRDIYIVGVGRSGTSLLQSMLHAHSELTSSPESHFFRSYIASEKRQKKMELRGPENFKEVLRKDRFFNRLEVDPDQLKTLSGSSFTILDVNKEITDLLKEKYGKEVLVDKDPRNLENISKIHNYFQDARIVHIIRDPRDVVYSKTKANWSSRRPYWLHAMIGEAQMKKGLASASKLDSTTYHQLKYEDLLEFPEEVLQKLCLFLDLTYEQGMLNFNEKAKELVTKDEMQWKKETLQPLKKGNRFKWKEFYSPFQLAVIEKISQDSMTAFGYKNLADRSKLNIWLRMNISLANYASILFSPAYLVLKKWI</sequence>
<dbReference type="InterPro" id="IPR026634">
    <property type="entry name" value="TPST-like"/>
</dbReference>
<organism evidence="2 3">
    <name type="scientific">Muriicola soli</name>
    <dbReference type="NCBI Taxonomy" id="2507538"/>
    <lineage>
        <taxon>Bacteria</taxon>
        <taxon>Pseudomonadati</taxon>
        <taxon>Bacteroidota</taxon>
        <taxon>Flavobacteriia</taxon>
        <taxon>Flavobacteriales</taxon>
        <taxon>Flavobacteriaceae</taxon>
        <taxon>Muriicola</taxon>
    </lineage>
</organism>
<keyword evidence="3" id="KW-1185">Reference proteome</keyword>
<dbReference type="Proteomes" id="UP000290889">
    <property type="component" value="Chromosome"/>
</dbReference>
<proteinExistence type="predicted"/>
<dbReference type="Gene3D" id="3.40.50.300">
    <property type="entry name" value="P-loop containing nucleotide triphosphate hydrolases"/>
    <property type="match status" value="1"/>
</dbReference>
<dbReference type="Pfam" id="PF13469">
    <property type="entry name" value="Sulfotransfer_3"/>
    <property type="match status" value="1"/>
</dbReference>
<evidence type="ECO:0000313" key="3">
    <source>
        <dbReference type="Proteomes" id="UP000290889"/>
    </source>
</evidence>
<evidence type="ECO:0000256" key="1">
    <source>
        <dbReference type="ARBA" id="ARBA00022679"/>
    </source>
</evidence>
<dbReference type="AlphaFoldDB" id="A0A411ECC5"/>
<dbReference type="RefSeq" id="WP_129606607.1">
    <property type="nucleotide sequence ID" value="NZ_CP035544.1"/>
</dbReference>
<dbReference type="PANTHER" id="PTHR12788">
    <property type="entry name" value="PROTEIN-TYROSINE SULFOTRANSFERASE 2"/>
    <property type="match status" value="1"/>
</dbReference>
<dbReference type="InterPro" id="IPR027417">
    <property type="entry name" value="P-loop_NTPase"/>
</dbReference>
<dbReference type="PANTHER" id="PTHR12788:SF10">
    <property type="entry name" value="PROTEIN-TYROSINE SULFOTRANSFERASE"/>
    <property type="match status" value="1"/>
</dbReference>
<gene>
    <name evidence="2" type="ORF">EQY75_13215</name>
</gene>
<protein>
    <submittedName>
        <fullName evidence="2">Sulfotransferase</fullName>
    </submittedName>
</protein>
<keyword evidence="1 2" id="KW-0808">Transferase</keyword>
<dbReference type="KEGG" id="mur:EQY75_13215"/>
<evidence type="ECO:0000313" key="2">
    <source>
        <dbReference type="EMBL" id="QBA65406.1"/>
    </source>
</evidence>
<name>A0A411ECC5_9FLAO</name>
<dbReference type="OrthoDB" id="5432096at2"/>
<reference evidence="2 3" key="1">
    <citation type="submission" date="2019-01" db="EMBL/GenBank/DDBJ databases">
        <title>Muriicola soli sp. nov., isolated from soil.</title>
        <authorList>
            <person name="Kang H.J."/>
            <person name="Kim S.B."/>
        </authorList>
    </citation>
    <scope>NUCLEOTIDE SEQUENCE [LARGE SCALE GENOMIC DNA]</scope>
    <source>
        <strain evidence="2 3">MMS17-SY002</strain>
    </source>
</reference>
<dbReference type="EMBL" id="CP035544">
    <property type="protein sequence ID" value="QBA65406.1"/>
    <property type="molecule type" value="Genomic_DNA"/>
</dbReference>
<dbReference type="GO" id="GO:0008476">
    <property type="term" value="F:protein-tyrosine sulfotransferase activity"/>
    <property type="evidence" value="ECO:0007669"/>
    <property type="project" value="InterPro"/>
</dbReference>
<dbReference type="SUPFAM" id="SSF52540">
    <property type="entry name" value="P-loop containing nucleoside triphosphate hydrolases"/>
    <property type="match status" value="1"/>
</dbReference>
<accession>A0A411ECC5</accession>